<dbReference type="SUPFAM" id="SSF50494">
    <property type="entry name" value="Trypsin-like serine proteases"/>
    <property type="match status" value="1"/>
</dbReference>
<dbReference type="InterPro" id="IPR018114">
    <property type="entry name" value="TRYPSIN_HIS"/>
</dbReference>
<keyword evidence="2 5" id="KW-0378">Hydrolase</keyword>
<evidence type="ECO:0000256" key="6">
    <source>
        <dbReference type="SAM" id="SignalP"/>
    </source>
</evidence>
<dbReference type="GO" id="GO:0004252">
    <property type="term" value="F:serine-type endopeptidase activity"/>
    <property type="evidence" value="ECO:0007669"/>
    <property type="project" value="InterPro"/>
</dbReference>
<evidence type="ECO:0000259" key="7">
    <source>
        <dbReference type="PROSITE" id="PS50240"/>
    </source>
</evidence>
<evidence type="ECO:0000256" key="5">
    <source>
        <dbReference type="RuleBase" id="RU363034"/>
    </source>
</evidence>
<dbReference type="PANTHER" id="PTHR24271:SF88">
    <property type="entry name" value="MAST CELL PROTEASE 2 ISOFORM X1"/>
    <property type="match status" value="1"/>
</dbReference>
<gene>
    <name evidence="8" type="ORF">IRJ41_006214</name>
</gene>
<comment type="caution">
    <text evidence="8">The sequence shown here is derived from an EMBL/GenBank/DDBJ whole genome shotgun (WGS) entry which is preliminary data.</text>
</comment>
<feature type="signal peptide" evidence="6">
    <location>
        <begin position="1"/>
        <end position="21"/>
    </location>
</feature>
<dbReference type="PROSITE" id="PS00134">
    <property type="entry name" value="TRYPSIN_HIS"/>
    <property type="match status" value="1"/>
</dbReference>
<dbReference type="InterPro" id="IPR033116">
    <property type="entry name" value="TRYPSIN_SER"/>
</dbReference>
<keyword evidence="6" id="KW-0732">Signal</keyword>
<dbReference type="InterPro" id="IPR043504">
    <property type="entry name" value="Peptidase_S1_PA_chymotrypsin"/>
</dbReference>
<dbReference type="EMBL" id="JAFHDT010000025">
    <property type="protein sequence ID" value="KAI7790981.1"/>
    <property type="molecule type" value="Genomic_DNA"/>
</dbReference>
<accession>A0A9W7W8D4</accession>
<dbReference type="Proteomes" id="UP001059041">
    <property type="component" value="Linkage Group LG25"/>
</dbReference>
<dbReference type="AlphaFoldDB" id="A0A9W7W8D4"/>
<dbReference type="SMART" id="SM00020">
    <property type="entry name" value="Tryp_SPc"/>
    <property type="match status" value="1"/>
</dbReference>
<evidence type="ECO:0000256" key="2">
    <source>
        <dbReference type="ARBA" id="ARBA00022801"/>
    </source>
</evidence>
<keyword evidence="9" id="KW-1185">Reference proteome</keyword>
<dbReference type="PROSITE" id="PS00135">
    <property type="entry name" value="TRYPSIN_SER"/>
    <property type="match status" value="1"/>
</dbReference>
<sequence>MNICWFVTILLLLHSCTPGDGMDHGIVGGHASVPHSRPYMVYILDLTTHSNCDGFLVREDFVMTAAHCKKKHPKVYLGVSDTKFLPHGIEVVSFPHPYFKNNMIGNDIMLLKLKTPATLNKTVTIIDLPNPWNEKISKDCLVMGWGSTMYDHYSQSTVLRELNVTLTSDVNCATPDIICHKGKVGPSLGDSGGPFICGGVAQGIVSFYFKRSEDYITGYTRISQHLLWINAVMTKANKADKVNI</sequence>
<proteinExistence type="predicted"/>
<dbReference type="Gene3D" id="2.40.10.10">
    <property type="entry name" value="Trypsin-like serine proteases"/>
    <property type="match status" value="2"/>
</dbReference>
<keyword evidence="1 5" id="KW-0645">Protease</keyword>
<dbReference type="PROSITE" id="PS50240">
    <property type="entry name" value="TRYPSIN_DOM"/>
    <property type="match status" value="1"/>
</dbReference>
<feature type="chain" id="PRO_5040887677" evidence="6">
    <location>
        <begin position="22"/>
        <end position="244"/>
    </location>
</feature>
<dbReference type="InterPro" id="IPR009003">
    <property type="entry name" value="Peptidase_S1_PA"/>
</dbReference>
<dbReference type="FunFam" id="2.40.10.10:FF:000166">
    <property type="entry name" value="Trypsin"/>
    <property type="match status" value="1"/>
</dbReference>
<evidence type="ECO:0000256" key="4">
    <source>
        <dbReference type="ARBA" id="ARBA00023157"/>
    </source>
</evidence>
<organism evidence="8 9">
    <name type="scientific">Triplophysa rosa</name>
    <name type="common">Cave loach</name>
    <dbReference type="NCBI Taxonomy" id="992332"/>
    <lineage>
        <taxon>Eukaryota</taxon>
        <taxon>Metazoa</taxon>
        <taxon>Chordata</taxon>
        <taxon>Craniata</taxon>
        <taxon>Vertebrata</taxon>
        <taxon>Euteleostomi</taxon>
        <taxon>Actinopterygii</taxon>
        <taxon>Neopterygii</taxon>
        <taxon>Teleostei</taxon>
        <taxon>Ostariophysi</taxon>
        <taxon>Cypriniformes</taxon>
        <taxon>Nemacheilidae</taxon>
        <taxon>Triplophysa</taxon>
    </lineage>
</organism>
<feature type="domain" description="Peptidase S1" evidence="7">
    <location>
        <begin position="26"/>
        <end position="234"/>
    </location>
</feature>
<name>A0A9W7W8D4_TRIRA</name>
<keyword evidence="3 5" id="KW-0720">Serine protease</keyword>
<reference evidence="8" key="1">
    <citation type="submission" date="2021-02" db="EMBL/GenBank/DDBJ databases">
        <title>Comparative genomics reveals that relaxation of natural selection precedes convergent phenotypic evolution of cavefish.</title>
        <authorList>
            <person name="Peng Z."/>
        </authorList>
    </citation>
    <scope>NUCLEOTIDE SEQUENCE</scope>
    <source>
        <tissue evidence="8">Muscle</tissue>
    </source>
</reference>
<evidence type="ECO:0000256" key="3">
    <source>
        <dbReference type="ARBA" id="ARBA00022825"/>
    </source>
</evidence>
<dbReference type="InterPro" id="IPR001314">
    <property type="entry name" value="Peptidase_S1A"/>
</dbReference>
<dbReference type="GO" id="GO:0006508">
    <property type="term" value="P:proteolysis"/>
    <property type="evidence" value="ECO:0007669"/>
    <property type="project" value="UniProtKB-KW"/>
</dbReference>
<evidence type="ECO:0000313" key="9">
    <source>
        <dbReference type="Proteomes" id="UP001059041"/>
    </source>
</evidence>
<evidence type="ECO:0000256" key="1">
    <source>
        <dbReference type="ARBA" id="ARBA00022670"/>
    </source>
</evidence>
<keyword evidence="4" id="KW-1015">Disulfide bond</keyword>
<dbReference type="PANTHER" id="PTHR24271">
    <property type="entry name" value="KALLIKREIN-RELATED"/>
    <property type="match status" value="1"/>
</dbReference>
<dbReference type="InterPro" id="IPR001254">
    <property type="entry name" value="Trypsin_dom"/>
</dbReference>
<dbReference type="PRINTS" id="PR00722">
    <property type="entry name" value="CHYMOTRYPSIN"/>
</dbReference>
<dbReference type="CDD" id="cd00190">
    <property type="entry name" value="Tryp_SPc"/>
    <property type="match status" value="1"/>
</dbReference>
<dbReference type="Pfam" id="PF00089">
    <property type="entry name" value="Trypsin"/>
    <property type="match status" value="1"/>
</dbReference>
<evidence type="ECO:0000313" key="8">
    <source>
        <dbReference type="EMBL" id="KAI7790981.1"/>
    </source>
</evidence>
<protein>
    <submittedName>
        <fullName evidence="8">Mast cell protease 2</fullName>
    </submittedName>
</protein>